<gene>
    <name evidence="2" type="ORF">LX03_02810</name>
</gene>
<sequence length="146" mass="16826">MGVKSLSEIRNYLEKVAANHNIEIIWTNKLAPETPPGCSLHYRNIVMNLNWHHPAEISFQLAHEISHILNGDETDICFYHATFTGKHSVEYKANTGAVKLMVPFYCQGVPKETINVYDFMESYEVPSYLDNVVREEVHNYYISNGY</sequence>
<comment type="caution">
    <text evidence="2">The sequence shown here is derived from an EMBL/GenBank/DDBJ whole genome shotgun (WGS) entry which is preliminary data.</text>
</comment>
<protein>
    <recommendedName>
        <fullName evidence="1">IrrE N-terminal-like domain-containing protein</fullName>
    </recommendedName>
</protein>
<dbReference type="AlphaFoldDB" id="A0A099YCV1"/>
<dbReference type="Pfam" id="PF06114">
    <property type="entry name" value="Peptidase_M78"/>
    <property type="match status" value="1"/>
</dbReference>
<dbReference type="Proteomes" id="UP000030001">
    <property type="component" value="Unassembled WGS sequence"/>
</dbReference>
<name>A0A099YCV1_LIMMU</name>
<accession>A0A099YCV1</accession>
<evidence type="ECO:0000313" key="2">
    <source>
        <dbReference type="EMBL" id="KGL67237.1"/>
    </source>
</evidence>
<organism evidence="2 3">
    <name type="scientific">Limosilactobacillus mucosae</name>
    <name type="common">Lactobacillus mucosae</name>
    <dbReference type="NCBI Taxonomy" id="97478"/>
    <lineage>
        <taxon>Bacteria</taxon>
        <taxon>Bacillati</taxon>
        <taxon>Bacillota</taxon>
        <taxon>Bacilli</taxon>
        <taxon>Lactobacillales</taxon>
        <taxon>Lactobacillaceae</taxon>
        <taxon>Limosilactobacillus</taxon>
    </lineage>
</organism>
<dbReference type="EMBL" id="JROC01000026">
    <property type="protein sequence ID" value="KGL67237.1"/>
    <property type="molecule type" value="Genomic_DNA"/>
</dbReference>
<proteinExistence type="predicted"/>
<feature type="domain" description="IrrE N-terminal-like" evidence="1">
    <location>
        <begin position="42"/>
        <end position="103"/>
    </location>
</feature>
<evidence type="ECO:0000313" key="3">
    <source>
        <dbReference type="Proteomes" id="UP000030001"/>
    </source>
</evidence>
<evidence type="ECO:0000259" key="1">
    <source>
        <dbReference type="Pfam" id="PF06114"/>
    </source>
</evidence>
<reference evidence="2 3" key="1">
    <citation type="submission" date="2014-09" db="EMBL/GenBank/DDBJ databases">
        <title>Lactobacillus mucosae CRL573 Genome Sequencing.</title>
        <authorList>
            <person name="Bleckwedel J."/>
            <person name="Teran L.C."/>
            <person name="Bonacina J."/>
            <person name="Saavedra L."/>
            <person name="Mozzi F.B."/>
            <person name="Raya R.R."/>
        </authorList>
    </citation>
    <scope>NUCLEOTIDE SEQUENCE [LARGE SCALE GENOMIC DNA]</scope>
    <source>
        <strain evidence="2 3">CRL573</strain>
    </source>
</reference>
<dbReference type="InterPro" id="IPR010359">
    <property type="entry name" value="IrrE_HExxH"/>
</dbReference>